<protein>
    <recommendedName>
        <fullName evidence="8">IclR family transcriptional regulator</fullName>
    </recommendedName>
</protein>
<keyword evidence="3" id="KW-0804">Transcription</keyword>
<organism evidence="6 7">
    <name type="scientific">Streptomyces rapamycinicus (strain ATCC 29253 / DSM 41530 / NRRL 5491 / AYB-994)</name>
    <name type="common">Streptomyces hygroscopicus (strain ATCC 29253)</name>
    <dbReference type="NCBI Taxonomy" id="1343740"/>
    <lineage>
        <taxon>Bacteria</taxon>
        <taxon>Bacillati</taxon>
        <taxon>Actinomycetota</taxon>
        <taxon>Actinomycetes</taxon>
        <taxon>Kitasatosporales</taxon>
        <taxon>Streptomycetaceae</taxon>
        <taxon>Streptomyces</taxon>
        <taxon>Streptomyces violaceusniger group</taxon>
    </lineage>
</organism>
<dbReference type="Gene3D" id="1.10.10.10">
    <property type="entry name" value="Winged helix-like DNA-binding domain superfamily/Winged helix DNA-binding domain"/>
    <property type="match status" value="1"/>
</dbReference>
<keyword evidence="1" id="KW-0805">Transcription regulation</keyword>
<dbReference type="eggNOG" id="COG1414">
    <property type="taxonomic scope" value="Bacteria"/>
</dbReference>
<dbReference type="InterPro" id="IPR036388">
    <property type="entry name" value="WH-like_DNA-bd_sf"/>
</dbReference>
<dbReference type="PANTHER" id="PTHR30136">
    <property type="entry name" value="HELIX-TURN-HELIX TRANSCRIPTIONAL REGULATOR, ICLR FAMILY"/>
    <property type="match status" value="1"/>
</dbReference>
<dbReference type="AlphaFoldDB" id="A0A0A0NFT1"/>
<evidence type="ECO:0000259" key="4">
    <source>
        <dbReference type="PROSITE" id="PS51077"/>
    </source>
</evidence>
<dbReference type="HOGENOM" id="CLU_062618_4_1_11"/>
<reference evidence="6 7" key="1">
    <citation type="journal article" date="2018" name="J. Biol. Chem.">
        <title>Discovery of the actinoplanic acid pathway in Streptomyces rapamycinicus reveals a genetically conserved synergism with rapamycin.</title>
        <authorList>
            <person name="Mrak P."/>
            <person name="Krastel P."/>
            <person name="Pivk Lukancic P."/>
            <person name="Tao J."/>
            <person name="Pistorius D."/>
            <person name="Moore C.M."/>
        </authorList>
    </citation>
    <scope>NUCLEOTIDE SEQUENCE [LARGE SCALE GENOMIC DNA]</scope>
    <source>
        <strain evidence="6 7">NRRL 5491</strain>
    </source>
</reference>
<dbReference type="SUPFAM" id="SSF55781">
    <property type="entry name" value="GAF domain-like"/>
    <property type="match status" value="1"/>
</dbReference>
<dbReference type="Pfam" id="PF01614">
    <property type="entry name" value="IclR_C"/>
    <property type="match status" value="1"/>
</dbReference>
<feature type="domain" description="IclR-ED" evidence="5">
    <location>
        <begin position="74"/>
        <end position="252"/>
    </location>
</feature>
<dbReference type="InterPro" id="IPR036390">
    <property type="entry name" value="WH_DNA-bd_sf"/>
</dbReference>
<sequence>MGTAAGEGGEGVRSVLRALDLLALFDESHRSRSVRELTDATGLAKSTVVRLVATLEQRGLLWSRGDGRLTPGAGLLRWAALAQDAWRLPPEAVECLRVLSVRSGGESSRIYIRQGGSRVCVAQHEGTQQLRHVVRIGEEMPLWAGASGHVLLIGGSSRTLSRVAAAAGRGPDFAAVLATRARLAAERGWAVSHGEREDGVSAVAAPVTDATGQVVAAVGLGGPTSRFTEERVESFRPALAEAAKRLSELRFLGESG</sequence>
<dbReference type="STRING" id="1343740.M271_34830"/>
<evidence type="ECO:0000256" key="2">
    <source>
        <dbReference type="ARBA" id="ARBA00023125"/>
    </source>
</evidence>
<dbReference type="GO" id="GO:0045892">
    <property type="term" value="P:negative regulation of DNA-templated transcription"/>
    <property type="evidence" value="ECO:0007669"/>
    <property type="project" value="TreeGrafter"/>
</dbReference>
<proteinExistence type="predicted"/>
<evidence type="ECO:0000256" key="1">
    <source>
        <dbReference type="ARBA" id="ARBA00023015"/>
    </source>
</evidence>
<dbReference type="InterPro" id="IPR050707">
    <property type="entry name" value="HTH_MetabolicPath_Reg"/>
</dbReference>
<dbReference type="InterPro" id="IPR014757">
    <property type="entry name" value="Tscrpt_reg_IclR_C"/>
</dbReference>
<dbReference type="Proteomes" id="UP000281594">
    <property type="component" value="Unassembled WGS sequence"/>
</dbReference>
<dbReference type="Pfam" id="PF09339">
    <property type="entry name" value="HTH_IclR"/>
    <property type="match status" value="1"/>
</dbReference>
<dbReference type="SUPFAM" id="SSF46785">
    <property type="entry name" value="Winged helix' DNA-binding domain"/>
    <property type="match status" value="1"/>
</dbReference>
<gene>
    <name evidence="6" type="ORF">D3C57_108795</name>
</gene>
<dbReference type="EMBL" id="QYCY01000001">
    <property type="protein sequence ID" value="RLV78462.1"/>
    <property type="molecule type" value="Genomic_DNA"/>
</dbReference>
<dbReference type="RefSeq" id="WP_020871855.1">
    <property type="nucleotide sequence ID" value="NC_022785.1"/>
</dbReference>
<dbReference type="Gene3D" id="3.30.450.40">
    <property type="match status" value="1"/>
</dbReference>
<dbReference type="KEGG" id="src:M271_34830"/>
<evidence type="ECO:0000313" key="7">
    <source>
        <dbReference type="Proteomes" id="UP000281594"/>
    </source>
</evidence>
<feature type="domain" description="HTH iclR-type" evidence="4">
    <location>
        <begin position="12"/>
        <end position="73"/>
    </location>
</feature>
<dbReference type="GO" id="GO:0003677">
    <property type="term" value="F:DNA binding"/>
    <property type="evidence" value="ECO:0007669"/>
    <property type="project" value="UniProtKB-KW"/>
</dbReference>
<dbReference type="InterPro" id="IPR029016">
    <property type="entry name" value="GAF-like_dom_sf"/>
</dbReference>
<comment type="caution">
    <text evidence="6">The sequence shown here is derived from an EMBL/GenBank/DDBJ whole genome shotgun (WGS) entry which is preliminary data.</text>
</comment>
<dbReference type="PROSITE" id="PS51077">
    <property type="entry name" value="HTH_ICLR"/>
    <property type="match status" value="1"/>
</dbReference>
<dbReference type="PANTHER" id="PTHR30136:SF39">
    <property type="entry name" value="TRANSCRIPTIONAL REGULATORY PROTEIN"/>
    <property type="match status" value="1"/>
</dbReference>
<dbReference type="SMART" id="SM00346">
    <property type="entry name" value="HTH_ICLR"/>
    <property type="match status" value="1"/>
</dbReference>
<dbReference type="InterPro" id="IPR005471">
    <property type="entry name" value="Tscrpt_reg_IclR_N"/>
</dbReference>
<dbReference type="GO" id="GO:0003700">
    <property type="term" value="F:DNA-binding transcription factor activity"/>
    <property type="evidence" value="ECO:0007669"/>
    <property type="project" value="TreeGrafter"/>
</dbReference>
<evidence type="ECO:0008006" key="8">
    <source>
        <dbReference type="Google" id="ProtNLM"/>
    </source>
</evidence>
<evidence type="ECO:0000256" key="3">
    <source>
        <dbReference type="ARBA" id="ARBA00023163"/>
    </source>
</evidence>
<accession>A0A0A0NFT1</accession>
<evidence type="ECO:0000259" key="5">
    <source>
        <dbReference type="PROSITE" id="PS51078"/>
    </source>
</evidence>
<name>A0A0A0NFT1_STRRN</name>
<dbReference type="PROSITE" id="PS51078">
    <property type="entry name" value="ICLR_ED"/>
    <property type="match status" value="1"/>
</dbReference>
<keyword evidence="2" id="KW-0238">DNA-binding</keyword>
<evidence type="ECO:0000313" key="6">
    <source>
        <dbReference type="EMBL" id="RLV78462.1"/>
    </source>
</evidence>